<protein>
    <submittedName>
        <fullName evidence="1">Uncharacterized protein</fullName>
    </submittedName>
</protein>
<keyword evidence="2" id="KW-1185">Reference proteome</keyword>
<accession>A0AA39F9X6</accession>
<reference evidence="1" key="1">
    <citation type="journal article" date="2023" name="bioRxiv">
        <title>Scaffold-level genome assemblies of two parasitoid biocontrol wasps reveal the parthenogenesis mechanism and an associated novel virus.</title>
        <authorList>
            <person name="Inwood S."/>
            <person name="Skelly J."/>
            <person name="Guhlin J."/>
            <person name="Harrop T."/>
            <person name="Goldson S."/>
            <person name="Dearden P."/>
        </authorList>
    </citation>
    <scope>NUCLEOTIDE SEQUENCE</scope>
    <source>
        <strain evidence="1">Irish</strain>
        <tissue evidence="1">Whole body</tissue>
    </source>
</reference>
<name>A0AA39F9X6_9HYME</name>
<gene>
    <name evidence="1" type="ORF">PV328_004102</name>
</gene>
<organism evidence="1 2">
    <name type="scientific">Microctonus aethiopoides</name>
    <dbReference type="NCBI Taxonomy" id="144406"/>
    <lineage>
        <taxon>Eukaryota</taxon>
        <taxon>Metazoa</taxon>
        <taxon>Ecdysozoa</taxon>
        <taxon>Arthropoda</taxon>
        <taxon>Hexapoda</taxon>
        <taxon>Insecta</taxon>
        <taxon>Pterygota</taxon>
        <taxon>Neoptera</taxon>
        <taxon>Endopterygota</taxon>
        <taxon>Hymenoptera</taxon>
        <taxon>Apocrita</taxon>
        <taxon>Ichneumonoidea</taxon>
        <taxon>Braconidae</taxon>
        <taxon>Euphorinae</taxon>
        <taxon>Microctonus</taxon>
    </lineage>
</organism>
<sequence>MEDKYKKKCGKAYGCRKTGLKCSSVCQHCSGEICDNVFDILGVLEDEEIENDLLSLQLTNIELEPDDEIVESFSTETEPRPRTVKKTPTELIIFWIHPPKIIFYDYGTLRVGNSLEK</sequence>
<dbReference type="AlphaFoldDB" id="A0AA39F9X6"/>
<comment type="caution">
    <text evidence="1">The sequence shown here is derived from an EMBL/GenBank/DDBJ whole genome shotgun (WGS) entry which is preliminary data.</text>
</comment>
<reference evidence="1" key="2">
    <citation type="submission" date="2023-03" db="EMBL/GenBank/DDBJ databases">
        <authorList>
            <person name="Inwood S.N."/>
            <person name="Skelly J.G."/>
            <person name="Guhlin J."/>
            <person name="Harrop T.W.R."/>
            <person name="Goldson S.G."/>
            <person name="Dearden P.K."/>
        </authorList>
    </citation>
    <scope>NUCLEOTIDE SEQUENCE</scope>
    <source>
        <strain evidence="1">Irish</strain>
        <tissue evidence="1">Whole body</tissue>
    </source>
</reference>
<evidence type="ECO:0000313" key="1">
    <source>
        <dbReference type="EMBL" id="KAK0165598.1"/>
    </source>
</evidence>
<proteinExistence type="predicted"/>
<dbReference type="Proteomes" id="UP001168990">
    <property type="component" value="Unassembled WGS sequence"/>
</dbReference>
<dbReference type="EMBL" id="JAQQBS010001422">
    <property type="protein sequence ID" value="KAK0165598.1"/>
    <property type="molecule type" value="Genomic_DNA"/>
</dbReference>
<evidence type="ECO:0000313" key="2">
    <source>
        <dbReference type="Proteomes" id="UP001168990"/>
    </source>
</evidence>